<feature type="compositionally biased region" description="Acidic residues" evidence="1">
    <location>
        <begin position="23"/>
        <end position="47"/>
    </location>
</feature>
<protein>
    <recommendedName>
        <fullName evidence="2">CheW-like domain-containing protein</fullName>
    </recommendedName>
</protein>
<dbReference type="GeneID" id="32892953"/>
<accession>A0A2Z2HQ76</accession>
<dbReference type="SUPFAM" id="SSF50341">
    <property type="entry name" value="CheW-like"/>
    <property type="match status" value="1"/>
</dbReference>
<dbReference type="Gene3D" id="2.40.50.180">
    <property type="entry name" value="CheA-289, Domain 4"/>
    <property type="match status" value="1"/>
</dbReference>
<dbReference type="GO" id="GO:0007165">
    <property type="term" value="P:signal transduction"/>
    <property type="evidence" value="ECO:0007669"/>
    <property type="project" value="InterPro"/>
</dbReference>
<dbReference type="KEGG" id="naj:B1756_02700"/>
<dbReference type="PANTHER" id="PTHR22617:SF23">
    <property type="entry name" value="CHEMOTAXIS PROTEIN CHEW"/>
    <property type="match status" value="1"/>
</dbReference>
<dbReference type="AlphaFoldDB" id="A0A2Z2HQ76"/>
<dbReference type="PROSITE" id="PS50851">
    <property type="entry name" value="CHEW"/>
    <property type="match status" value="1"/>
</dbReference>
<evidence type="ECO:0000313" key="3">
    <source>
        <dbReference type="EMBL" id="ARS88773.1"/>
    </source>
</evidence>
<proteinExistence type="predicted"/>
<evidence type="ECO:0000256" key="1">
    <source>
        <dbReference type="SAM" id="MobiDB-lite"/>
    </source>
</evidence>
<dbReference type="SMART" id="SM00260">
    <property type="entry name" value="CheW"/>
    <property type="match status" value="1"/>
</dbReference>
<dbReference type="InterPro" id="IPR036061">
    <property type="entry name" value="CheW-like_dom_sf"/>
</dbReference>
<dbReference type="Gene3D" id="2.30.30.40">
    <property type="entry name" value="SH3 Domains"/>
    <property type="match status" value="1"/>
</dbReference>
<dbReference type="RefSeq" id="WP_086887158.1">
    <property type="nucleotide sequence ID" value="NZ_CP019893.1"/>
</dbReference>
<feature type="compositionally biased region" description="Basic residues" evidence="1">
    <location>
        <begin position="7"/>
        <end position="17"/>
    </location>
</feature>
<feature type="region of interest" description="Disordered" evidence="1">
    <location>
        <begin position="153"/>
        <end position="181"/>
    </location>
</feature>
<organism evidence="3 4">
    <name type="scientific">Natrarchaeobaculum aegyptiacum</name>
    <dbReference type="NCBI Taxonomy" id="745377"/>
    <lineage>
        <taxon>Archaea</taxon>
        <taxon>Methanobacteriati</taxon>
        <taxon>Methanobacteriota</taxon>
        <taxon>Stenosarchaea group</taxon>
        <taxon>Halobacteria</taxon>
        <taxon>Halobacteriales</taxon>
        <taxon>Natrialbaceae</taxon>
        <taxon>Natrarchaeobaculum</taxon>
    </lineage>
</organism>
<sequence>MTDDRARRIRNLRKRTGGRGDDDAASGDDDGTDGPDAGDEETAESPGDEPVKTDGNGEDVAGDESDDGGDGTDDESSRPEDTDDSSTSVPEDDVELEYSSDAAADADSGGDSDGSVATEHDVDHADGAEGSEASAGTGSAGTTVAAAAETAAVASPGASTSVGDGLKPMVETADASDSPFGGAIASEDVLSDFVDDVGTGETDAIGGGASGQSASVFDRDDSLVATTHEDDTIQMLEFYLNDDRYAIEIERISAIVEMKRITRFPRGPEAIDGVTDLRGEITAVLDPTAMLDVDRSELSDDHYIVVLERDDDKQKLGIRVTDVLQAVTYRESQIDETASVMDAAGDHAHEFVNGIVKKTTDGRTELVTWLDVDSIIENTE</sequence>
<dbReference type="Proteomes" id="UP000250088">
    <property type="component" value="Chromosome"/>
</dbReference>
<dbReference type="InterPro" id="IPR002545">
    <property type="entry name" value="CheW-lke_dom"/>
</dbReference>
<dbReference type="Pfam" id="PF01584">
    <property type="entry name" value="CheW"/>
    <property type="match status" value="1"/>
</dbReference>
<name>A0A2Z2HQ76_9EURY</name>
<evidence type="ECO:0000259" key="2">
    <source>
        <dbReference type="PROSITE" id="PS50851"/>
    </source>
</evidence>
<feature type="region of interest" description="Disordered" evidence="1">
    <location>
        <begin position="1"/>
        <end position="119"/>
    </location>
</feature>
<dbReference type="OrthoDB" id="115049at2157"/>
<dbReference type="GO" id="GO:0006935">
    <property type="term" value="P:chemotaxis"/>
    <property type="evidence" value="ECO:0007669"/>
    <property type="project" value="InterPro"/>
</dbReference>
<feature type="compositionally biased region" description="Acidic residues" evidence="1">
    <location>
        <begin position="56"/>
        <end position="74"/>
    </location>
</feature>
<reference evidence="4" key="1">
    <citation type="submission" date="2017-02" db="EMBL/GenBank/DDBJ databases">
        <title>Natronthermophilus aegyptiacus gen. nov.,sp. nov., an aerobic, extremely halophilic alkalithermophilic archaeon isolated from the athalassohaline Wadi An Natrun, Egypt.</title>
        <authorList>
            <person name="Zhao B."/>
        </authorList>
    </citation>
    <scope>NUCLEOTIDE SEQUENCE [LARGE SCALE GENOMIC DNA]</scope>
    <source>
        <strain evidence="4">JW/NM-HA 15</strain>
    </source>
</reference>
<evidence type="ECO:0000313" key="4">
    <source>
        <dbReference type="Proteomes" id="UP000250088"/>
    </source>
</evidence>
<feature type="compositionally biased region" description="Low complexity" evidence="1">
    <location>
        <begin position="99"/>
        <end position="117"/>
    </location>
</feature>
<dbReference type="PANTHER" id="PTHR22617">
    <property type="entry name" value="CHEMOTAXIS SENSOR HISTIDINE KINASE-RELATED"/>
    <property type="match status" value="1"/>
</dbReference>
<keyword evidence="4" id="KW-1185">Reference proteome</keyword>
<gene>
    <name evidence="3" type="ORF">B1756_02700</name>
</gene>
<dbReference type="InterPro" id="IPR039315">
    <property type="entry name" value="CheW"/>
</dbReference>
<feature type="domain" description="CheW-like" evidence="2">
    <location>
        <begin position="232"/>
        <end position="380"/>
    </location>
</feature>
<dbReference type="GO" id="GO:0005829">
    <property type="term" value="C:cytosol"/>
    <property type="evidence" value="ECO:0007669"/>
    <property type="project" value="TreeGrafter"/>
</dbReference>
<dbReference type="EMBL" id="CP019893">
    <property type="protein sequence ID" value="ARS88773.1"/>
    <property type="molecule type" value="Genomic_DNA"/>
</dbReference>